<sequence>MKDDIWLFKKQRNDECFIQFSSKVSKTPDLLASPSEIHYPCDLYAIHRVDGITEGTSNEYIKWKYDNVTANGGSSGCSQLSKLMKGAVDCDVNHDHVVMYVIIAIEGIVIFGIAVAFVVVMVRKFWKSRSTKLAASTAKTEPKTDAKSATKTPVTVTDKPATEKAKLN</sequence>
<evidence type="ECO:0000256" key="1">
    <source>
        <dbReference type="SAM" id="MobiDB-lite"/>
    </source>
</evidence>
<dbReference type="AlphaFoldDB" id="A0A7E4VDP6"/>
<feature type="region of interest" description="Disordered" evidence="1">
    <location>
        <begin position="134"/>
        <end position="168"/>
    </location>
</feature>
<dbReference type="Proteomes" id="UP000492821">
    <property type="component" value="Unassembled WGS sequence"/>
</dbReference>
<dbReference type="WBParaSite" id="Pan_g19789.t1">
    <property type="protein sequence ID" value="Pan_g19789.t1"/>
    <property type="gene ID" value="Pan_g19789"/>
</dbReference>
<keyword evidence="3" id="KW-1185">Reference proteome</keyword>
<evidence type="ECO:0000313" key="3">
    <source>
        <dbReference type="Proteomes" id="UP000492821"/>
    </source>
</evidence>
<reference evidence="3" key="1">
    <citation type="journal article" date="2013" name="Genetics">
        <title>The draft genome and transcriptome of Panagrellus redivivus are shaped by the harsh demands of a free-living lifestyle.</title>
        <authorList>
            <person name="Srinivasan J."/>
            <person name="Dillman A.R."/>
            <person name="Macchietto M.G."/>
            <person name="Heikkinen L."/>
            <person name="Lakso M."/>
            <person name="Fracchia K.M."/>
            <person name="Antoshechkin I."/>
            <person name="Mortazavi A."/>
            <person name="Wong G."/>
            <person name="Sternberg P.W."/>
        </authorList>
    </citation>
    <scope>NUCLEOTIDE SEQUENCE [LARGE SCALE GENOMIC DNA]</scope>
    <source>
        <strain evidence="3">MT8872</strain>
    </source>
</reference>
<proteinExistence type="predicted"/>
<feature type="transmembrane region" description="Helical" evidence="2">
    <location>
        <begin position="97"/>
        <end position="122"/>
    </location>
</feature>
<reference evidence="4" key="2">
    <citation type="submission" date="2020-10" db="UniProtKB">
        <authorList>
            <consortium name="WormBaseParasite"/>
        </authorList>
    </citation>
    <scope>IDENTIFICATION</scope>
</reference>
<accession>A0A7E4VDP6</accession>
<protein>
    <submittedName>
        <fullName evidence="4">IGv domain-containing protein</fullName>
    </submittedName>
</protein>
<keyword evidence="2" id="KW-0472">Membrane</keyword>
<keyword evidence="2" id="KW-1133">Transmembrane helix</keyword>
<evidence type="ECO:0000256" key="2">
    <source>
        <dbReference type="SAM" id="Phobius"/>
    </source>
</evidence>
<keyword evidence="2" id="KW-0812">Transmembrane</keyword>
<name>A0A7E4VDP6_PANRE</name>
<evidence type="ECO:0000313" key="4">
    <source>
        <dbReference type="WBParaSite" id="Pan_g19789.t1"/>
    </source>
</evidence>
<organism evidence="3 4">
    <name type="scientific">Panagrellus redivivus</name>
    <name type="common">Microworm</name>
    <dbReference type="NCBI Taxonomy" id="6233"/>
    <lineage>
        <taxon>Eukaryota</taxon>
        <taxon>Metazoa</taxon>
        <taxon>Ecdysozoa</taxon>
        <taxon>Nematoda</taxon>
        <taxon>Chromadorea</taxon>
        <taxon>Rhabditida</taxon>
        <taxon>Tylenchina</taxon>
        <taxon>Panagrolaimomorpha</taxon>
        <taxon>Panagrolaimoidea</taxon>
        <taxon>Panagrolaimidae</taxon>
        <taxon>Panagrellus</taxon>
    </lineage>
</organism>